<dbReference type="InterPro" id="IPR013525">
    <property type="entry name" value="ABC2_TM"/>
</dbReference>
<evidence type="ECO:0000256" key="4">
    <source>
        <dbReference type="ARBA" id="ARBA00023136"/>
    </source>
</evidence>
<evidence type="ECO:0000256" key="1">
    <source>
        <dbReference type="ARBA" id="ARBA00004141"/>
    </source>
</evidence>
<keyword evidence="3 5" id="KW-1133">Transmembrane helix</keyword>
<evidence type="ECO:0000313" key="8">
    <source>
        <dbReference type="Proteomes" id="UP000728032"/>
    </source>
</evidence>
<protein>
    <recommendedName>
        <fullName evidence="6">ABC-2 type transporter transmembrane domain-containing protein</fullName>
    </recommendedName>
</protein>
<feature type="transmembrane region" description="Helical" evidence="5">
    <location>
        <begin position="143"/>
        <end position="166"/>
    </location>
</feature>
<keyword evidence="4 5" id="KW-0472">Membrane</keyword>
<name>A0A7R9M2K6_9ACAR</name>
<evidence type="ECO:0000259" key="6">
    <source>
        <dbReference type="Pfam" id="PF01061"/>
    </source>
</evidence>
<dbReference type="AlphaFoldDB" id="A0A7R9M2K6"/>
<sequence>NLVDAFLGAVITVVFSVTIYLVTAQIGALYGKRFGYYLLSMILSTLCSQGMSYAFSIISTKNLRTTLILGIGGNLLNTLFSGFLLPVAEMNRFMQFIANISYVKASFESQIYAIYGFNRCDAQLNHYSSILYRMKLTEDSFQMNMTLLVMQTIFWRVFALICLIVKTNDLGLNFMFNHHKLNLNHNTKTPISTINKDSIV</sequence>
<evidence type="ECO:0000256" key="5">
    <source>
        <dbReference type="SAM" id="Phobius"/>
    </source>
</evidence>
<feature type="transmembrane region" description="Helical" evidence="5">
    <location>
        <begin position="6"/>
        <end position="22"/>
    </location>
</feature>
<feature type="transmembrane region" description="Helical" evidence="5">
    <location>
        <begin position="34"/>
        <end position="55"/>
    </location>
</feature>
<gene>
    <name evidence="7" type="ORF">ONB1V03_LOCUS9105</name>
</gene>
<dbReference type="Pfam" id="PF01061">
    <property type="entry name" value="ABC2_membrane"/>
    <property type="match status" value="1"/>
</dbReference>
<dbReference type="GO" id="GO:0016020">
    <property type="term" value="C:membrane"/>
    <property type="evidence" value="ECO:0007669"/>
    <property type="project" value="UniProtKB-SubCell"/>
</dbReference>
<evidence type="ECO:0000256" key="2">
    <source>
        <dbReference type="ARBA" id="ARBA00022692"/>
    </source>
</evidence>
<dbReference type="Proteomes" id="UP000728032">
    <property type="component" value="Unassembled WGS sequence"/>
</dbReference>
<feature type="non-terminal residue" evidence="7">
    <location>
        <position position="1"/>
    </location>
</feature>
<organism evidence="7">
    <name type="scientific">Oppiella nova</name>
    <dbReference type="NCBI Taxonomy" id="334625"/>
    <lineage>
        <taxon>Eukaryota</taxon>
        <taxon>Metazoa</taxon>
        <taxon>Ecdysozoa</taxon>
        <taxon>Arthropoda</taxon>
        <taxon>Chelicerata</taxon>
        <taxon>Arachnida</taxon>
        <taxon>Acari</taxon>
        <taxon>Acariformes</taxon>
        <taxon>Sarcoptiformes</taxon>
        <taxon>Oribatida</taxon>
        <taxon>Brachypylina</taxon>
        <taxon>Oppioidea</taxon>
        <taxon>Oppiidae</taxon>
        <taxon>Oppiella</taxon>
    </lineage>
</organism>
<feature type="transmembrane region" description="Helical" evidence="5">
    <location>
        <begin position="67"/>
        <end position="88"/>
    </location>
</feature>
<keyword evidence="8" id="KW-1185">Reference proteome</keyword>
<dbReference type="EMBL" id="CAJPVJ010005549">
    <property type="protein sequence ID" value="CAG2169631.1"/>
    <property type="molecule type" value="Genomic_DNA"/>
</dbReference>
<keyword evidence="2 5" id="KW-0812">Transmembrane</keyword>
<feature type="domain" description="ABC-2 type transporter transmembrane" evidence="6">
    <location>
        <begin position="2"/>
        <end position="114"/>
    </location>
</feature>
<dbReference type="GO" id="GO:0140359">
    <property type="term" value="F:ABC-type transporter activity"/>
    <property type="evidence" value="ECO:0007669"/>
    <property type="project" value="InterPro"/>
</dbReference>
<accession>A0A7R9M2K6</accession>
<reference evidence="7" key="1">
    <citation type="submission" date="2020-11" db="EMBL/GenBank/DDBJ databases">
        <authorList>
            <person name="Tran Van P."/>
        </authorList>
    </citation>
    <scope>NUCLEOTIDE SEQUENCE</scope>
</reference>
<dbReference type="OrthoDB" id="10042850at2759"/>
<proteinExistence type="predicted"/>
<evidence type="ECO:0000256" key="3">
    <source>
        <dbReference type="ARBA" id="ARBA00022989"/>
    </source>
</evidence>
<comment type="subcellular location">
    <subcellularLocation>
        <location evidence="1">Membrane</location>
        <topology evidence="1">Multi-pass membrane protein</topology>
    </subcellularLocation>
</comment>
<evidence type="ECO:0000313" key="7">
    <source>
        <dbReference type="EMBL" id="CAD7652444.1"/>
    </source>
</evidence>
<dbReference type="EMBL" id="OC920374">
    <property type="protein sequence ID" value="CAD7652444.1"/>
    <property type="molecule type" value="Genomic_DNA"/>
</dbReference>